<feature type="region of interest" description="Disordered" evidence="4">
    <location>
        <begin position="500"/>
        <end position="575"/>
    </location>
</feature>
<dbReference type="InterPro" id="IPR055372">
    <property type="entry name" value="CBM96"/>
</dbReference>
<dbReference type="PaxDb" id="35128-Thaps21085"/>
<feature type="compositionally biased region" description="Basic and acidic residues" evidence="4">
    <location>
        <begin position="135"/>
        <end position="145"/>
    </location>
</feature>
<evidence type="ECO:0000256" key="3">
    <source>
        <dbReference type="ARBA" id="ARBA00022729"/>
    </source>
</evidence>
<dbReference type="eggNOG" id="ENOG502T91C">
    <property type="taxonomic scope" value="Eukaryota"/>
</dbReference>
<dbReference type="GeneID" id="7449100"/>
<accession>B8BSK3</accession>
<feature type="region of interest" description="Disordered" evidence="4">
    <location>
        <begin position="125"/>
        <end position="155"/>
    </location>
</feature>
<evidence type="ECO:0000256" key="1">
    <source>
        <dbReference type="ARBA" id="ARBA00004613"/>
    </source>
</evidence>
<dbReference type="GO" id="GO:0005576">
    <property type="term" value="C:extracellular region"/>
    <property type="evidence" value="ECO:0007669"/>
    <property type="project" value="UniProtKB-SubCell"/>
</dbReference>
<feature type="domain" description="Carbohydrate-binding module family 96" evidence="5">
    <location>
        <begin position="832"/>
        <end position="1013"/>
    </location>
</feature>
<feature type="compositionally biased region" description="Polar residues" evidence="4">
    <location>
        <begin position="125"/>
        <end position="134"/>
    </location>
</feature>
<feature type="region of interest" description="Disordered" evidence="4">
    <location>
        <begin position="1023"/>
        <end position="1091"/>
    </location>
</feature>
<feature type="compositionally biased region" description="Polar residues" evidence="4">
    <location>
        <begin position="1060"/>
        <end position="1087"/>
    </location>
</feature>
<evidence type="ECO:0000259" key="5">
    <source>
        <dbReference type="Pfam" id="PF24517"/>
    </source>
</evidence>
<organism evidence="6 7">
    <name type="scientific">Thalassiosira pseudonana</name>
    <name type="common">Marine diatom</name>
    <name type="synonym">Cyclotella nana</name>
    <dbReference type="NCBI Taxonomy" id="35128"/>
    <lineage>
        <taxon>Eukaryota</taxon>
        <taxon>Sar</taxon>
        <taxon>Stramenopiles</taxon>
        <taxon>Ochrophyta</taxon>
        <taxon>Bacillariophyta</taxon>
        <taxon>Coscinodiscophyceae</taxon>
        <taxon>Thalassiosirophycidae</taxon>
        <taxon>Thalassiosirales</taxon>
        <taxon>Thalassiosiraceae</taxon>
        <taxon>Thalassiosira</taxon>
    </lineage>
</organism>
<feature type="domain" description="Carbohydrate-binding module family 96" evidence="5">
    <location>
        <begin position="1093"/>
        <end position="1264"/>
    </location>
</feature>
<sequence>MREYIMNENDGLSRPYPLPNSKEEYELSNTSSTFNDYDDSNGYASSNNSSNCFNRFNNQESTDLSSIDETSASHSLYSCGYPTDEQTQSLNTLNSFHRGMMVGRQRGCCVDADEFFDGNVNGTAHGSAVASSKGSNREVDFKEDSSSGNNSSQTLNDAMTNEELLLQFSRRPTPGNPPQCKRSMTTVSKLNNRLHILQMARKRLAESVASKKMLKNACGAGGEGAVDDTVIEAQKKIVVPPRVSNQSVPSKHQDGEEPMVLQTSSSDDTGFNSFLHFLGDVNAVSEEESIPHDDGAGDVVEEGSFLDEAVLVDQMTVKPSHHLMHERNLNLPQRRYDNTNVSNEDDDTCVSNYNINASTLSLSTMETNPYAGVRSFLGVGGDIGGNPTCAEAILRQSNGVVEKVHDDVVQQPTPIRAYKSTRHSTDDALSSAETYSYTQAYNDSDNITDNHTFQDNASTAGGISTNEGYSFCPSSKHSSAFSALTDEYCYDVSRRTGAGYGIDSVADDNDSGSGARGLVRGGKGAQDSPGENQRTHSGPVDIDTNAIRPTSMRDEGSYSYDSSLARPPPPPTQVSNDCMYGYGDEQHLATIIRHPSDAADGLMAIGGAGYVDEEAAMRYASLRREQSTSAKILSCNWITSSSRFVKFLLLIALGLMLLSVACVSFGVLLKNNDENVVESAVVRPAVSKGDESGVNTGNGGTVGMEGGPQGNNNDGLNQNEGDSAIGFFPSYPTPSPSYQPTAELTTITDSRGEDPLVPAVPAPTPVINIATSPPTFDAVVFVPAVEVSFPPITSSPTYKPTTSIPSPFPTTSMADTMEPTGPVYASQLQSQTVHIKAAYDTYINSALPNSTFGTFSHIDVDGQPASVAVIAFDLSAIIITAQVKQGYDPSQENQHRRTAQTVTEATLRLYATNGSSSGGGVIYALPNAWQWEETDLTWNSASEDVDQLGATRVGSIDEIVYQDVWYEVDVTAAFTNGLASMLHLMIQSESSDGVSFASREGNSGNYAPELVLTVSSDGILGDLRPSDESTWPTYVPTTATDAPSKATPNPSRMPSRRPTSKPSYTDKPTNKPTHGCPSNTDLQSPGNPNVHFVNPTKDAFIRGGDFRFTNYGSSDVLELKHNDNPSYARKVLMEFDLRSHSSLFAGSRIESVSLRLFVDSVSSEFSRIVSIYRLPNSVTWDEESVTANSFGTTPVEGGPIEFEVTLNDEGNFIDVDVTDLLKGISDTGKLALALELENTSSGEIDSKCSFASRESCRSPKLVIATTPYDD</sequence>
<protein>
    <recommendedName>
        <fullName evidence="5">Carbohydrate-binding module family 96 domain-containing protein</fullName>
    </recommendedName>
</protein>
<reference evidence="6 7" key="2">
    <citation type="journal article" date="2008" name="Nature">
        <title>The Phaeodactylum genome reveals the evolutionary history of diatom genomes.</title>
        <authorList>
            <person name="Bowler C."/>
            <person name="Allen A.E."/>
            <person name="Badger J.H."/>
            <person name="Grimwood J."/>
            <person name="Jabbari K."/>
            <person name="Kuo A."/>
            <person name="Maheswari U."/>
            <person name="Martens C."/>
            <person name="Maumus F."/>
            <person name="Otillar R.P."/>
            <person name="Rayko E."/>
            <person name="Salamov A."/>
            <person name="Vandepoele K."/>
            <person name="Beszteri B."/>
            <person name="Gruber A."/>
            <person name="Heijde M."/>
            <person name="Katinka M."/>
            <person name="Mock T."/>
            <person name="Valentin K."/>
            <person name="Verret F."/>
            <person name="Berges J.A."/>
            <person name="Brownlee C."/>
            <person name="Cadoret J.P."/>
            <person name="Chiovitti A."/>
            <person name="Choi C.J."/>
            <person name="Coesel S."/>
            <person name="De Martino A."/>
            <person name="Detter J.C."/>
            <person name="Durkin C."/>
            <person name="Falciatore A."/>
            <person name="Fournet J."/>
            <person name="Haruta M."/>
            <person name="Huysman M.J."/>
            <person name="Jenkins B.D."/>
            <person name="Jiroutova K."/>
            <person name="Jorgensen R.E."/>
            <person name="Joubert Y."/>
            <person name="Kaplan A."/>
            <person name="Kroger N."/>
            <person name="Kroth P.G."/>
            <person name="La Roche J."/>
            <person name="Lindquist E."/>
            <person name="Lommer M."/>
            <person name="Martin-Jezequel V."/>
            <person name="Lopez P.J."/>
            <person name="Lucas S."/>
            <person name="Mangogna M."/>
            <person name="McGinnis K."/>
            <person name="Medlin L.K."/>
            <person name="Montsant A."/>
            <person name="Oudot-Le Secq M.P."/>
            <person name="Napoli C."/>
            <person name="Obornik M."/>
            <person name="Parker M.S."/>
            <person name="Petit J.L."/>
            <person name="Porcel B.M."/>
            <person name="Poulsen N."/>
            <person name="Robison M."/>
            <person name="Rychlewski L."/>
            <person name="Rynearson T.A."/>
            <person name="Schmutz J."/>
            <person name="Shapiro H."/>
            <person name="Siaut M."/>
            <person name="Stanley M."/>
            <person name="Sussman M.R."/>
            <person name="Taylor A.R."/>
            <person name="Vardi A."/>
            <person name="von Dassow P."/>
            <person name="Vyverman W."/>
            <person name="Willis A."/>
            <person name="Wyrwicz L.S."/>
            <person name="Rokhsar D.S."/>
            <person name="Weissenbach J."/>
            <person name="Armbrust E.V."/>
            <person name="Green B.R."/>
            <person name="Van de Peer Y."/>
            <person name="Grigoriev I.V."/>
        </authorList>
    </citation>
    <scope>NUCLEOTIDE SEQUENCE [LARGE SCALE GENOMIC DNA]</scope>
    <source>
        <strain evidence="6 7">CCMP1335</strain>
    </source>
</reference>
<dbReference type="AlphaFoldDB" id="B8BSK3"/>
<evidence type="ECO:0000256" key="4">
    <source>
        <dbReference type="SAM" id="MobiDB-lite"/>
    </source>
</evidence>
<keyword evidence="2" id="KW-0964">Secreted</keyword>
<name>B8BSK3_THAPS</name>
<evidence type="ECO:0000313" key="7">
    <source>
        <dbReference type="Proteomes" id="UP000001449"/>
    </source>
</evidence>
<gene>
    <name evidence="6" type="ORF">THAPSDRAFT_21085</name>
</gene>
<keyword evidence="7" id="KW-1185">Reference proteome</keyword>
<reference evidence="6 7" key="1">
    <citation type="journal article" date="2004" name="Science">
        <title>The genome of the diatom Thalassiosira pseudonana: ecology, evolution, and metabolism.</title>
        <authorList>
            <person name="Armbrust E.V."/>
            <person name="Berges J.A."/>
            <person name="Bowler C."/>
            <person name="Green B.R."/>
            <person name="Martinez D."/>
            <person name="Putnam N.H."/>
            <person name="Zhou S."/>
            <person name="Allen A.E."/>
            <person name="Apt K.E."/>
            <person name="Bechner M."/>
            <person name="Brzezinski M.A."/>
            <person name="Chaal B.K."/>
            <person name="Chiovitti A."/>
            <person name="Davis A.K."/>
            <person name="Demarest M.S."/>
            <person name="Detter J.C."/>
            <person name="Glavina T."/>
            <person name="Goodstein D."/>
            <person name="Hadi M.Z."/>
            <person name="Hellsten U."/>
            <person name="Hildebrand M."/>
            <person name="Jenkins B.D."/>
            <person name="Jurka J."/>
            <person name="Kapitonov V.V."/>
            <person name="Kroger N."/>
            <person name="Lau W.W."/>
            <person name="Lane T.W."/>
            <person name="Larimer F.W."/>
            <person name="Lippmeier J.C."/>
            <person name="Lucas S."/>
            <person name="Medina M."/>
            <person name="Montsant A."/>
            <person name="Obornik M."/>
            <person name="Parker M.S."/>
            <person name="Palenik B."/>
            <person name="Pazour G.J."/>
            <person name="Richardson P.M."/>
            <person name="Rynearson T.A."/>
            <person name="Saito M.A."/>
            <person name="Schwartz D.C."/>
            <person name="Thamatrakoln K."/>
            <person name="Valentin K."/>
            <person name="Vardi A."/>
            <person name="Wilkerson F.P."/>
            <person name="Rokhsar D.S."/>
        </authorList>
    </citation>
    <scope>NUCLEOTIDE SEQUENCE [LARGE SCALE GENOMIC DNA]</scope>
    <source>
        <strain evidence="6 7">CCMP1335</strain>
    </source>
</reference>
<proteinExistence type="predicted"/>
<keyword evidence="3" id="KW-0732">Signal</keyword>
<dbReference type="Proteomes" id="UP000001449">
    <property type="component" value="Chromosome 1"/>
</dbReference>
<dbReference type="NCBIfam" id="NF033679">
    <property type="entry name" value="DNRLRE_dom"/>
    <property type="match status" value="2"/>
</dbReference>
<dbReference type="HOGENOM" id="CLU_264060_0_0_1"/>
<dbReference type="RefSeq" id="XP_002286499.1">
    <property type="nucleotide sequence ID" value="XM_002286463.1"/>
</dbReference>
<dbReference type="Pfam" id="PF24517">
    <property type="entry name" value="CBM96"/>
    <property type="match status" value="2"/>
</dbReference>
<dbReference type="EMBL" id="CM000638">
    <property type="protein sequence ID" value="EED96140.1"/>
    <property type="molecule type" value="Genomic_DNA"/>
</dbReference>
<evidence type="ECO:0000256" key="2">
    <source>
        <dbReference type="ARBA" id="ARBA00022525"/>
    </source>
</evidence>
<dbReference type="InParanoid" id="B8BSK3"/>
<feature type="region of interest" description="Disordered" evidence="4">
    <location>
        <begin position="1"/>
        <end position="40"/>
    </location>
</feature>
<evidence type="ECO:0000313" key="6">
    <source>
        <dbReference type="EMBL" id="EED96140.1"/>
    </source>
</evidence>
<feature type="compositionally biased region" description="Polar residues" evidence="4">
    <location>
        <begin position="146"/>
        <end position="155"/>
    </location>
</feature>
<dbReference type="KEGG" id="tps:THAPSDRAFT_21085"/>
<comment type="subcellular location">
    <subcellularLocation>
        <location evidence="1">Secreted</location>
    </subcellularLocation>
</comment>
<feature type="compositionally biased region" description="Polar residues" evidence="4">
    <location>
        <begin position="1028"/>
        <end position="1052"/>
    </location>
</feature>